<evidence type="ECO:0008006" key="6">
    <source>
        <dbReference type="Google" id="ProtNLM"/>
    </source>
</evidence>
<dbReference type="Pfam" id="PF03572">
    <property type="entry name" value="Peptidase_S41"/>
    <property type="match status" value="1"/>
</dbReference>
<dbReference type="PANTHER" id="PTHR37049:SF4">
    <property type="entry name" value="RHODANESE DOMAIN-CONTAINING PROTEIN"/>
    <property type="match status" value="1"/>
</dbReference>
<dbReference type="SUPFAM" id="SSF52096">
    <property type="entry name" value="ClpP/crotonase"/>
    <property type="match status" value="1"/>
</dbReference>
<feature type="signal peptide" evidence="1">
    <location>
        <begin position="1"/>
        <end position="17"/>
    </location>
</feature>
<keyword evidence="5" id="KW-1185">Reference proteome</keyword>
<dbReference type="Pfam" id="PF23658">
    <property type="entry name" value="PDZ_CPAF_rel"/>
    <property type="match status" value="1"/>
</dbReference>
<gene>
    <name evidence="4" type="ORF">AOQ84DRAFT_329766</name>
</gene>
<evidence type="ECO:0000313" key="5">
    <source>
        <dbReference type="Proteomes" id="UP000250140"/>
    </source>
</evidence>
<proteinExistence type="predicted"/>
<dbReference type="InterPro" id="IPR005151">
    <property type="entry name" value="Tail-specific_protease"/>
</dbReference>
<dbReference type="AlphaFoldDB" id="A0A8E2JZ94"/>
<dbReference type="Gene3D" id="3.90.226.10">
    <property type="entry name" value="2-enoyl-CoA Hydratase, Chain A, domain 1"/>
    <property type="match status" value="1"/>
</dbReference>
<dbReference type="InterPro" id="IPR056186">
    <property type="entry name" value="PDZ_CPAF-rel"/>
</dbReference>
<evidence type="ECO:0000259" key="2">
    <source>
        <dbReference type="Pfam" id="PF03572"/>
    </source>
</evidence>
<name>A0A8E2JZ94_9PEZI</name>
<dbReference type="Proteomes" id="UP000250140">
    <property type="component" value="Unassembled WGS sequence"/>
</dbReference>
<keyword evidence="1" id="KW-0732">Signal</keyword>
<evidence type="ECO:0000256" key="1">
    <source>
        <dbReference type="SAM" id="SignalP"/>
    </source>
</evidence>
<dbReference type="EMBL" id="KV748471">
    <property type="protein sequence ID" value="OCL15239.1"/>
    <property type="molecule type" value="Genomic_DNA"/>
</dbReference>
<accession>A0A8E2JZ94</accession>
<organism evidence="4 5">
    <name type="scientific">Glonium stellatum</name>
    <dbReference type="NCBI Taxonomy" id="574774"/>
    <lineage>
        <taxon>Eukaryota</taxon>
        <taxon>Fungi</taxon>
        <taxon>Dikarya</taxon>
        <taxon>Ascomycota</taxon>
        <taxon>Pezizomycotina</taxon>
        <taxon>Dothideomycetes</taxon>
        <taxon>Pleosporomycetidae</taxon>
        <taxon>Gloniales</taxon>
        <taxon>Gloniaceae</taxon>
        <taxon>Glonium</taxon>
    </lineage>
</organism>
<dbReference type="PANTHER" id="PTHR37049">
    <property type="entry name" value="PEPTIDASE S41 FAMILY PROTEIN"/>
    <property type="match status" value="1"/>
</dbReference>
<sequence>MLLQNFVLFALASIGTATPLSGQRNAFLRRDNTTSPCAAVSASVATQAAATPTVPAQLAYECITSVPLNASAALALTKSLRPYLRWQSTTAYLKNPPAEYVKKIQNPVDIFGGLDAIDKNLTSGVWTQEYQFGWSLYRLLQSTHDGHLVFIPDVIGTVFNWARTIPLVSVSKDGISLPKPYVYPDILAASLGNVSYTPSPIVTINGEQATSYLEKWSQFGSLQDRDALYNNVFYELAPVSLGASGSGMGTFTGGGRGRWVYPGATTELGFANGTKVTYTNFAKVLIPFTGITSGQSLYDIWFATPWAPGYPSPVVRQINNLIAGYYLEGSHYSDVAVLSVPSFVSLDTAEIQFQDVGKQFISAAKAAGKTKLIIDLSANGGGTILQGYDLFKQLFPSIIPYGANRFRAFETTNIIGQKYSQVAGQVPRILDTPNATLAGIESDIVSSVFNYQTDVDINFKNFPSWDAKFSPQHHFGDNFTNIFRWNLSDILIPLNSGGIYITGYGNLVNVTQPFAAKDVIIVTDGYCASTCTIFAELMRQQAGVKTVAMGGRSQHGITQAIGGVKGTNDFPWDYIQYIIQVTYAYASAEEQAHYDKTELGTYNSQLPFYRSAIGAAHNVNFRDGIRQGDTSAEQIPLQFLYEPADCRILYTPEMTVDVTAIWKAVADSTWGGSNKCIAGSVATNFSHNHGDRRREQTNELWKRVVGNIEDYPLDLYTDLKNTVLSGDAIMLP</sequence>
<dbReference type="InterPro" id="IPR052766">
    <property type="entry name" value="S41A_metabolite_peptidase"/>
</dbReference>
<dbReference type="OrthoDB" id="27214at2759"/>
<feature type="domain" description="CPAF-like PDZ" evidence="3">
    <location>
        <begin position="161"/>
        <end position="288"/>
    </location>
</feature>
<evidence type="ECO:0000259" key="3">
    <source>
        <dbReference type="Pfam" id="PF23658"/>
    </source>
</evidence>
<dbReference type="InterPro" id="IPR029045">
    <property type="entry name" value="ClpP/crotonase-like_dom_sf"/>
</dbReference>
<dbReference type="GO" id="GO:0008236">
    <property type="term" value="F:serine-type peptidase activity"/>
    <property type="evidence" value="ECO:0007669"/>
    <property type="project" value="InterPro"/>
</dbReference>
<reference evidence="4 5" key="1">
    <citation type="journal article" date="2016" name="Nat. Commun.">
        <title>Ectomycorrhizal ecology is imprinted in the genome of the dominant symbiotic fungus Cenococcum geophilum.</title>
        <authorList>
            <consortium name="DOE Joint Genome Institute"/>
            <person name="Peter M."/>
            <person name="Kohler A."/>
            <person name="Ohm R.A."/>
            <person name="Kuo A."/>
            <person name="Krutzmann J."/>
            <person name="Morin E."/>
            <person name="Arend M."/>
            <person name="Barry K.W."/>
            <person name="Binder M."/>
            <person name="Choi C."/>
            <person name="Clum A."/>
            <person name="Copeland A."/>
            <person name="Grisel N."/>
            <person name="Haridas S."/>
            <person name="Kipfer T."/>
            <person name="LaButti K."/>
            <person name="Lindquist E."/>
            <person name="Lipzen A."/>
            <person name="Maire R."/>
            <person name="Meier B."/>
            <person name="Mihaltcheva S."/>
            <person name="Molinier V."/>
            <person name="Murat C."/>
            <person name="Poggeler S."/>
            <person name="Quandt C.A."/>
            <person name="Sperisen C."/>
            <person name="Tritt A."/>
            <person name="Tisserant E."/>
            <person name="Crous P.W."/>
            <person name="Henrissat B."/>
            <person name="Nehls U."/>
            <person name="Egli S."/>
            <person name="Spatafora J.W."/>
            <person name="Grigoriev I.V."/>
            <person name="Martin F.M."/>
        </authorList>
    </citation>
    <scope>NUCLEOTIDE SEQUENCE [LARGE SCALE GENOMIC DNA]</scope>
    <source>
        <strain evidence="4 5">CBS 207.34</strain>
    </source>
</reference>
<dbReference type="GO" id="GO:0006508">
    <property type="term" value="P:proteolysis"/>
    <property type="evidence" value="ECO:0007669"/>
    <property type="project" value="InterPro"/>
</dbReference>
<feature type="chain" id="PRO_5033988093" description="Tail specific protease domain-containing protein" evidence="1">
    <location>
        <begin position="18"/>
        <end position="732"/>
    </location>
</feature>
<evidence type="ECO:0000313" key="4">
    <source>
        <dbReference type="EMBL" id="OCL15239.1"/>
    </source>
</evidence>
<protein>
    <recommendedName>
        <fullName evidence="6">Tail specific protease domain-containing protein</fullName>
    </recommendedName>
</protein>
<feature type="domain" description="Tail specific protease" evidence="2">
    <location>
        <begin position="334"/>
        <end position="547"/>
    </location>
</feature>